<evidence type="ECO:0000256" key="3">
    <source>
        <dbReference type="ARBA" id="ARBA00022559"/>
    </source>
</evidence>
<evidence type="ECO:0000256" key="9">
    <source>
        <dbReference type="ARBA" id="ARBA00077538"/>
    </source>
</evidence>
<evidence type="ECO:0000256" key="1">
    <source>
        <dbReference type="ARBA" id="ARBA00004123"/>
    </source>
</evidence>
<dbReference type="InterPro" id="IPR050924">
    <property type="entry name" value="Peroxiredoxin_BCP/PrxQ"/>
</dbReference>
<dbReference type="GO" id="GO:0045454">
    <property type="term" value="P:cell redox homeostasis"/>
    <property type="evidence" value="ECO:0007669"/>
    <property type="project" value="TreeGrafter"/>
</dbReference>
<keyword evidence="8" id="KW-0676">Redox-active center</keyword>
<keyword evidence="7" id="KW-0539">Nucleus</keyword>
<dbReference type="InterPro" id="IPR036249">
    <property type="entry name" value="Thioredoxin-like_sf"/>
</dbReference>
<dbReference type="OrthoDB" id="338622at2759"/>
<dbReference type="CDD" id="cd03017">
    <property type="entry name" value="PRX_BCP"/>
    <property type="match status" value="1"/>
</dbReference>
<dbReference type="OMA" id="CTNQVCL"/>
<gene>
    <name evidence="12" type="ORF">SDRG_10245</name>
</gene>
<comment type="subcellular location">
    <subcellularLocation>
        <location evidence="1">Nucleus</location>
    </subcellularLocation>
</comment>
<keyword evidence="4" id="KW-0049">Antioxidant</keyword>
<evidence type="ECO:0000256" key="4">
    <source>
        <dbReference type="ARBA" id="ARBA00022862"/>
    </source>
</evidence>
<dbReference type="PANTHER" id="PTHR42801">
    <property type="entry name" value="THIOREDOXIN-DEPENDENT PEROXIDE REDUCTASE"/>
    <property type="match status" value="1"/>
</dbReference>
<proteinExistence type="predicted"/>
<dbReference type="PANTHER" id="PTHR42801:SF23">
    <property type="entry name" value="PEROXIREDOXIN DOT5"/>
    <property type="match status" value="1"/>
</dbReference>
<dbReference type="GO" id="GO:0008379">
    <property type="term" value="F:thioredoxin peroxidase activity"/>
    <property type="evidence" value="ECO:0007669"/>
    <property type="project" value="TreeGrafter"/>
</dbReference>
<keyword evidence="6" id="KW-1015">Disulfide bond</keyword>
<evidence type="ECO:0000256" key="8">
    <source>
        <dbReference type="ARBA" id="ARBA00023284"/>
    </source>
</evidence>
<dbReference type="Pfam" id="PF00578">
    <property type="entry name" value="AhpC-TSA"/>
    <property type="match status" value="1"/>
</dbReference>
<dbReference type="STRING" id="1156394.T0RPX7"/>
<dbReference type="GO" id="GO:0005737">
    <property type="term" value="C:cytoplasm"/>
    <property type="evidence" value="ECO:0007669"/>
    <property type="project" value="TreeGrafter"/>
</dbReference>
<name>T0RPX7_SAPDV</name>
<keyword evidence="3" id="KW-0575">Peroxidase</keyword>
<comment type="subunit">
    <text evidence="2">Monomer.</text>
</comment>
<evidence type="ECO:0000256" key="10">
    <source>
        <dbReference type="SAM" id="MobiDB-lite"/>
    </source>
</evidence>
<evidence type="ECO:0000256" key="5">
    <source>
        <dbReference type="ARBA" id="ARBA00023002"/>
    </source>
</evidence>
<protein>
    <recommendedName>
        <fullName evidence="9">Nuclear thiol peroxidase</fullName>
    </recommendedName>
</protein>
<evidence type="ECO:0000313" key="13">
    <source>
        <dbReference type="Proteomes" id="UP000030762"/>
    </source>
</evidence>
<dbReference type="EMBL" id="JH767165">
    <property type="protein sequence ID" value="EQC32047.1"/>
    <property type="molecule type" value="Genomic_DNA"/>
</dbReference>
<dbReference type="RefSeq" id="XP_008614449.1">
    <property type="nucleotide sequence ID" value="XM_008616227.1"/>
</dbReference>
<evidence type="ECO:0000256" key="7">
    <source>
        <dbReference type="ARBA" id="ARBA00023242"/>
    </source>
</evidence>
<dbReference type="AlphaFoldDB" id="T0RPX7"/>
<evidence type="ECO:0000256" key="2">
    <source>
        <dbReference type="ARBA" id="ARBA00011245"/>
    </source>
</evidence>
<dbReference type="GO" id="GO:0034599">
    <property type="term" value="P:cellular response to oxidative stress"/>
    <property type="evidence" value="ECO:0007669"/>
    <property type="project" value="UniProtKB-ARBA"/>
</dbReference>
<dbReference type="Gene3D" id="3.40.30.10">
    <property type="entry name" value="Glutaredoxin"/>
    <property type="match status" value="1"/>
</dbReference>
<dbReference type="InParanoid" id="T0RPX7"/>
<dbReference type="GO" id="GO:0005634">
    <property type="term" value="C:nucleus"/>
    <property type="evidence" value="ECO:0007669"/>
    <property type="project" value="UniProtKB-SubCell"/>
</dbReference>
<dbReference type="eggNOG" id="KOG0855">
    <property type="taxonomic scope" value="Eukaryota"/>
</dbReference>
<evidence type="ECO:0000256" key="6">
    <source>
        <dbReference type="ARBA" id="ARBA00023157"/>
    </source>
</evidence>
<keyword evidence="5" id="KW-0560">Oxidoreductase</keyword>
<sequence>MTETRRSKRLANTEPDVVAAPAKKARKAAPAKKADPKKGSSSPKVPSLKVGDTIVDVELKNEKDEPVSVLELTKEMGAVFFMFPKANTPGCTKQACGFRDHHDAFKAAGYNVFALAQDNPTPLTTWQKGQKLPYTLLSDKAHALIQQFGSSKDGKKKVQRSHVVVAKGGVIADMQPQVSPQESVDKALAFCKASASA</sequence>
<feature type="region of interest" description="Disordered" evidence="10">
    <location>
        <begin position="1"/>
        <end position="47"/>
    </location>
</feature>
<keyword evidence="13" id="KW-1185">Reference proteome</keyword>
<dbReference type="Proteomes" id="UP000030762">
    <property type="component" value="Unassembled WGS sequence"/>
</dbReference>
<dbReference type="SUPFAM" id="SSF52833">
    <property type="entry name" value="Thioredoxin-like"/>
    <property type="match status" value="1"/>
</dbReference>
<evidence type="ECO:0000259" key="11">
    <source>
        <dbReference type="Pfam" id="PF00578"/>
    </source>
</evidence>
<dbReference type="FunFam" id="3.40.30.10:FF:000157">
    <property type="entry name" value="DOT5p Nuclear thiol peroxidase"/>
    <property type="match status" value="1"/>
</dbReference>
<organism evidence="12 13">
    <name type="scientific">Saprolegnia diclina (strain VS20)</name>
    <dbReference type="NCBI Taxonomy" id="1156394"/>
    <lineage>
        <taxon>Eukaryota</taxon>
        <taxon>Sar</taxon>
        <taxon>Stramenopiles</taxon>
        <taxon>Oomycota</taxon>
        <taxon>Saprolegniomycetes</taxon>
        <taxon>Saprolegniales</taxon>
        <taxon>Saprolegniaceae</taxon>
        <taxon>Saprolegnia</taxon>
    </lineage>
</organism>
<dbReference type="VEuPathDB" id="FungiDB:SDRG_10245"/>
<feature type="domain" description="Alkyl hydroperoxide reductase subunit C/ Thiol specific antioxidant" evidence="11">
    <location>
        <begin position="50"/>
        <end position="173"/>
    </location>
</feature>
<evidence type="ECO:0000313" key="12">
    <source>
        <dbReference type="EMBL" id="EQC32047.1"/>
    </source>
</evidence>
<accession>T0RPX7</accession>
<dbReference type="GeneID" id="19950972"/>
<dbReference type="InterPro" id="IPR000866">
    <property type="entry name" value="AhpC/TSA"/>
</dbReference>
<reference evidence="12 13" key="1">
    <citation type="submission" date="2012-04" db="EMBL/GenBank/DDBJ databases">
        <title>The Genome Sequence of Saprolegnia declina VS20.</title>
        <authorList>
            <consortium name="The Broad Institute Genome Sequencing Platform"/>
            <person name="Russ C."/>
            <person name="Nusbaum C."/>
            <person name="Tyler B."/>
            <person name="van West P."/>
            <person name="Dieguez-Uribeondo J."/>
            <person name="de Bruijn I."/>
            <person name="Tripathy S."/>
            <person name="Jiang R."/>
            <person name="Young S.K."/>
            <person name="Zeng Q."/>
            <person name="Gargeya S."/>
            <person name="Fitzgerald M."/>
            <person name="Haas B."/>
            <person name="Abouelleil A."/>
            <person name="Alvarado L."/>
            <person name="Arachchi H.M."/>
            <person name="Berlin A."/>
            <person name="Chapman S.B."/>
            <person name="Goldberg J."/>
            <person name="Griggs A."/>
            <person name="Gujja S."/>
            <person name="Hansen M."/>
            <person name="Howarth C."/>
            <person name="Imamovic A."/>
            <person name="Larimer J."/>
            <person name="McCowen C."/>
            <person name="Montmayeur A."/>
            <person name="Murphy C."/>
            <person name="Neiman D."/>
            <person name="Pearson M."/>
            <person name="Priest M."/>
            <person name="Roberts A."/>
            <person name="Saif S."/>
            <person name="Shea T."/>
            <person name="Sisk P."/>
            <person name="Sykes S."/>
            <person name="Wortman J."/>
            <person name="Nusbaum C."/>
            <person name="Birren B."/>
        </authorList>
    </citation>
    <scope>NUCLEOTIDE SEQUENCE [LARGE SCALE GENOMIC DNA]</scope>
    <source>
        <strain evidence="12 13">VS20</strain>
    </source>
</reference>